<feature type="non-terminal residue" evidence="1">
    <location>
        <position position="1"/>
    </location>
</feature>
<dbReference type="AlphaFoldDB" id="A0AAD2K2J1"/>
<sequence length="35" mass="4066">GCRRGCRRARCGVNHRSRGRGALHHILIYLFSLWS</sequence>
<reference evidence="1" key="1">
    <citation type="submission" date="2023-11" db="EMBL/GenBank/DDBJ databases">
        <authorList>
            <person name="De Vega J J."/>
            <person name="De Vega J J."/>
        </authorList>
    </citation>
    <scope>NUCLEOTIDE SEQUENCE</scope>
</reference>
<organism evidence="1 2">
    <name type="scientific">Mycena citricolor</name>
    <dbReference type="NCBI Taxonomy" id="2018698"/>
    <lineage>
        <taxon>Eukaryota</taxon>
        <taxon>Fungi</taxon>
        <taxon>Dikarya</taxon>
        <taxon>Basidiomycota</taxon>
        <taxon>Agaricomycotina</taxon>
        <taxon>Agaricomycetes</taxon>
        <taxon>Agaricomycetidae</taxon>
        <taxon>Agaricales</taxon>
        <taxon>Marasmiineae</taxon>
        <taxon>Mycenaceae</taxon>
        <taxon>Mycena</taxon>
    </lineage>
</organism>
<evidence type="ECO:0000313" key="2">
    <source>
        <dbReference type="Proteomes" id="UP001295794"/>
    </source>
</evidence>
<accession>A0AAD2K2J1</accession>
<proteinExistence type="predicted"/>
<evidence type="ECO:0000313" key="1">
    <source>
        <dbReference type="EMBL" id="CAK5275455.1"/>
    </source>
</evidence>
<keyword evidence="2" id="KW-1185">Reference proteome</keyword>
<dbReference type="Proteomes" id="UP001295794">
    <property type="component" value="Unassembled WGS sequence"/>
</dbReference>
<gene>
    <name evidence="1" type="ORF">MYCIT1_LOCUS23206</name>
</gene>
<name>A0AAD2K2J1_9AGAR</name>
<dbReference type="EMBL" id="CAVNYO010000405">
    <property type="protein sequence ID" value="CAK5275455.1"/>
    <property type="molecule type" value="Genomic_DNA"/>
</dbReference>
<comment type="caution">
    <text evidence="1">The sequence shown here is derived from an EMBL/GenBank/DDBJ whole genome shotgun (WGS) entry which is preliminary data.</text>
</comment>
<protein>
    <submittedName>
        <fullName evidence="1">Uncharacterized protein</fullName>
    </submittedName>
</protein>